<dbReference type="InterPro" id="IPR006311">
    <property type="entry name" value="TAT_signal"/>
</dbReference>
<dbReference type="InterPro" id="IPR036852">
    <property type="entry name" value="Peptidase_S8/S53_dom_sf"/>
</dbReference>
<keyword evidence="1" id="KW-0732">Signal</keyword>
<keyword evidence="4" id="KW-1185">Reference proteome</keyword>
<dbReference type="CDD" id="cd04056">
    <property type="entry name" value="Peptidases_S53"/>
    <property type="match status" value="1"/>
</dbReference>
<dbReference type="PROSITE" id="PS51318">
    <property type="entry name" value="TAT"/>
    <property type="match status" value="1"/>
</dbReference>
<dbReference type="GO" id="GO:0004252">
    <property type="term" value="F:serine-type endopeptidase activity"/>
    <property type="evidence" value="ECO:0007669"/>
    <property type="project" value="InterPro"/>
</dbReference>
<proteinExistence type="predicted"/>
<feature type="chain" id="PRO_5020980707" evidence="1">
    <location>
        <begin position="39"/>
        <end position="434"/>
    </location>
</feature>
<evidence type="ECO:0000313" key="3">
    <source>
        <dbReference type="EMBL" id="GDY29061.1"/>
    </source>
</evidence>
<dbReference type="InterPro" id="IPR030400">
    <property type="entry name" value="Sedolisin_dom"/>
</dbReference>
<dbReference type="Proteomes" id="UP000298860">
    <property type="component" value="Unassembled WGS sequence"/>
</dbReference>
<dbReference type="EMBL" id="BJFL01000002">
    <property type="protein sequence ID" value="GDY29061.1"/>
    <property type="molecule type" value="Genomic_DNA"/>
</dbReference>
<dbReference type="GO" id="GO:0006508">
    <property type="term" value="P:proteolysis"/>
    <property type="evidence" value="ECO:0007669"/>
    <property type="project" value="InterPro"/>
</dbReference>
<dbReference type="PANTHER" id="PTHR14218">
    <property type="entry name" value="PROTEASE S8 TRIPEPTIDYL PEPTIDASE I CLN2"/>
    <property type="match status" value="1"/>
</dbReference>
<feature type="signal peptide" evidence="1">
    <location>
        <begin position="1"/>
        <end position="38"/>
    </location>
</feature>
<dbReference type="SUPFAM" id="SSF52743">
    <property type="entry name" value="Subtilisin-like"/>
    <property type="match status" value="1"/>
</dbReference>
<gene>
    <name evidence="3" type="ORF">GTS_06940</name>
</gene>
<dbReference type="GO" id="GO:0008240">
    <property type="term" value="F:tripeptidyl-peptidase activity"/>
    <property type="evidence" value="ECO:0007669"/>
    <property type="project" value="TreeGrafter"/>
</dbReference>
<reference evidence="4" key="1">
    <citation type="submission" date="2019-04" db="EMBL/GenBank/DDBJ databases">
        <title>Draft genome sequence of Pseudonocardiaceae bacterium SL3-2-4.</title>
        <authorList>
            <person name="Ningsih F."/>
            <person name="Yokota A."/>
            <person name="Sakai Y."/>
            <person name="Nanatani K."/>
            <person name="Yabe S."/>
            <person name="Oetari A."/>
            <person name="Sjamsuridzal W."/>
        </authorList>
    </citation>
    <scope>NUCLEOTIDE SEQUENCE [LARGE SCALE GENOMIC DNA]</scope>
    <source>
        <strain evidence="4">SL3-2-4</strain>
    </source>
</reference>
<dbReference type="PANTHER" id="PTHR14218:SF15">
    <property type="entry name" value="TRIPEPTIDYL-PEPTIDASE 1"/>
    <property type="match status" value="1"/>
</dbReference>
<evidence type="ECO:0000313" key="4">
    <source>
        <dbReference type="Proteomes" id="UP000298860"/>
    </source>
</evidence>
<dbReference type="RefSeq" id="WP_225978062.1">
    <property type="nucleotide sequence ID" value="NZ_BJFL01000002.1"/>
</dbReference>
<organism evidence="3 4">
    <name type="scientific">Gandjariella thermophila</name>
    <dbReference type="NCBI Taxonomy" id="1931992"/>
    <lineage>
        <taxon>Bacteria</taxon>
        <taxon>Bacillati</taxon>
        <taxon>Actinomycetota</taxon>
        <taxon>Actinomycetes</taxon>
        <taxon>Pseudonocardiales</taxon>
        <taxon>Pseudonocardiaceae</taxon>
        <taxon>Gandjariella</taxon>
    </lineage>
</organism>
<evidence type="ECO:0000256" key="1">
    <source>
        <dbReference type="SAM" id="SignalP"/>
    </source>
</evidence>
<sequence length="434" mass="43514">MAPARGRRRRALRALATSLLAAATIVPLSALTAPSAAASSPAVATTLAGVPLLSGSSANLPCGTSRGPGQAHCLGKMMVSPHGSGPLLVSTPTGYGPAEIRSAYKLSGASSGGRTVAIVDAYDDPNAEADLAVYRKARGLPPCTTANGCFRKVNQNGQAAPLPAGDYGWAMEISLDLDAVSATCPDCHILLVEANSADSDPLMKAVDTAAATPGVVAISNSYGGNEDNTIIGLDAHLNHPGVAITASSGDSGYGVSWPASSRYVTAVGGTSLSQSSGTSRGWTETVWSGTGSGCSAYEAKPSWQHDTGCARRTVADVAAVADPRTGLGVYDTYNNCGSSSFCDLLIQLGIAQGADGWIQVGGTSLSSPVIASVYALAGNTASITAASYPYQHSTALFDVTSGANGRCSPAYLCTAGPGYDGPTGLGTPNGTGAF</sequence>
<dbReference type="PROSITE" id="PS51695">
    <property type="entry name" value="SEDOLISIN"/>
    <property type="match status" value="1"/>
</dbReference>
<dbReference type="AlphaFoldDB" id="A0A4D4IXW1"/>
<name>A0A4D4IXW1_9PSEU</name>
<dbReference type="InterPro" id="IPR050819">
    <property type="entry name" value="Tripeptidyl-peptidase_I"/>
</dbReference>
<evidence type="ECO:0000259" key="2">
    <source>
        <dbReference type="PROSITE" id="PS51695"/>
    </source>
</evidence>
<protein>
    <submittedName>
        <fullName evidence="3">Peptidase S8</fullName>
    </submittedName>
</protein>
<accession>A0A4D4IXW1</accession>
<feature type="domain" description="Peptidase S53" evidence="2">
    <location>
        <begin position="94"/>
        <end position="434"/>
    </location>
</feature>
<dbReference type="Gene3D" id="3.40.50.200">
    <property type="entry name" value="Peptidase S8/S53 domain"/>
    <property type="match status" value="1"/>
</dbReference>
<comment type="caution">
    <text evidence="3">The sequence shown here is derived from an EMBL/GenBank/DDBJ whole genome shotgun (WGS) entry which is preliminary data.</text>
</comment>